<name>A0A836D105_SHEEP</name>
<evidence type="ECO:0000256" key="6">
    <source>
        <dbReference type="ARBA" id="ARBA00061368"/>
    </source>
</evidence>
<evidence type="ECO:0000259" key="11">
    <source>
        <dbReference type="PROSITE" id="PS50898"/>
    </source>
</evidence>
<dbReference type="Pfam" id="PF00621">
    <property type="entry name" value="RhoGEF"/>
    <property type="match status" value="1"/>
</dbReference>
<dbReference type="PROSITE" id="PS50106">
    <property type="entry name" value="PDZ"/>
    <property type="match status" value="1"/>
</dbReference>
<keyword evidence="5" id="KW-0449">Lipoprotein</keyword>
<dbReference type="InterPro" id="IPR035899">
    <property type="entry name" value="DBL_dom_sf"/>
</dbReference>
<dbReference type="GO" id="GO:0007264">
    <property type="term" value="P:small GTPase-mediated signal transduction"/>
    <property type="evidence" value="ECO:0007669"/>
    <property type="project" value="InterPro"/>
</dbReference>
<dbReference type="SMART" id="SM00455">
    <property type="entry name" value="RBD"/>
    <property type="match status" value="1"/>
</dbReference>
<dbReference type="Gene3D" id="6.10.140.680">
    <property type="match status" value="1"/>
</dbReference>
<dbReference type="CDD" id="cd01230">
    <property type="entry name" value="PH1_Tiam1_2"/>
    <property type="match status" value="1"/>
</dbReference>
<feature type="compositionally biased region" description="Low complexity" evidence="7">
    <location>
        <begin position="1764"/>
        <end position="1783"/>
    </location>
</feature>
<dbReference type="GO" id="GO:0005737">
    <property type="term" value="C:cytoplasm"/>
    <property type="evidence" value="ECO:0007669"/>
    <property type="project" value="UniProtKB-ARBA"/>
</dbReference>
<evidence type="ECO:0000259" key="9">
    <source>
        <dbReference type="PROSITE" id="PS50010"/>
    </source>
</evidence>
<feature type="domain" description="PDZ" evidence="10">
    <location>
        <begin position="1142"/>
        <end position="1228"/>
    </location>
</feature>
<dbReference type="InterPro" id="IPR001331">
    <property type="entry name" value="GDS_CDC24_CS"/>
</dbReference>
<evidence type="ECO:0000256" key="4">
    <source>
        <dbReference type="ARBA" id="ARBA00022737"/>
    </source>
</evidence>
<dbReference type="PROSITE" id="PS50898">
    <property type="entry name" value="RBD"/>
    <property type="match status" value="1"/>
</dbReference>
<dbReference type="EMBL" id="JAEMGP010000008">
    <property type="protein sequence ID" value="KAG5205709.1"/>
    <property type="molecule type" value="Genomic_DNA"/>
</dbReference>
<keyword evidence="3" id="KW-0519">Myristate</keyword>
<dbReference type="Pfam" id="PF00169">
    <property type="entry name" value="PH"/>
    <property type="match status" value="1"/>
</dbReference>
<feature type="compositionally biased region" description="Polar residues" evidence="7">
    <location>
        <begin position="1016"/>
        <end position="1038"/>
    </location>
</feature>
<dbReference type="InterPro" id="IPR055230">
    <property type="entry name" value="PH_Tiam1/2"/>
</dbReference>
<dbReference type="InterPro" id="IPR036034">
    <property type="entry name" value="PDZ_sf"/>
</dbReference>
<feature type="region of interest" description="Disordered" evidence="7">
    <location>
        <begin position="426"/>
        <end position="526"/>
    </location>
</feature>
<dbReference type="CDD" id="cd00160">
    <property type="entry name" value="RhoGEF"/>
    <property type="match status" value="1"/>
</dbReference>
<dbReference type="Pfam" id="PF18385">
    <property type="entry name" value="Tiam_CC_Ex"/>
    <property type="match status" value="1"/>
</dbReference>
<dbReference type="InterPro" id="IPR040655">
    <property type="entry name" value="TIAM1_CC-Ex"/>
</dbReference>
<feature type="domain" description="DH" evidence="9">
    <location>
        <begin position="1351"/>
        <end position="1545"/>
    </location>
</feature>
<evidence type="ECO:0000256" key="2">
    <source>
        <dbReference type="ARBA" id="ARBA00022658"/>
    </source>
</evidence>
<dbReference type="SMART" id="SM00325">
    <property type="entry name" value="RhoGEF"/>
    <property type="match status" value="1"/>
</dbReference>
<accession>A0A836D105</accession>
<evidence type="ECO:0000256" key="1">
    <source>
        <dbReference type="ARBA" id="ARBA00022553"/>
    </source>
</evidence>
<dbReference type="SUPFAM" id="SSF50729">
    <property type="entry name" value="PH domain-like"/>
    <property type="match status" value="2"/>
</dbReference>
<dbReference type="Gene3D" id="2.30.29.30">
    <property type="entry name" value="Pleckstrin-homology domain (PH domain)/Phosphotyrosine-binding domain (PTB)"/>
    <property type="match status" value="2"/>
</dbReference>
<evidence type="ECO:0000256" key="7">
    <source>
        <dbReference type="SAM" id="MobiDB-lite"/>
    </source>
</evidence>
<evidence type="ECO:0000256" key="3">
    <source>
        <dbReference type="ARBA" id="ARBA00022707"/>
    </source>
</evidence>
<dbReference type="Proteomes" id="UP000664991">
    <property type="component" value="Unassembled WGS sequence"/>
</dbReference>
<feature type="region of interest" description="Disordered" evidence="7">
    <location>
        <begin position="1751"/>
        <end position="1865"/>
    </location>
</feature>
<dbReference type="GO" id="GO:0005085">
    <property type="term" value="F:guanyl-nucleotide exchange factor activity"/>
    <property type="evidence" value="ECO:0007669"/>
    <property type="project" value="UniProtKB-KW"/>
</dbReference>
<feature type="domain" description="RBD" evidence="11">
    <location>
        <begin position="1062"/>
        <end position="1133"/>
    </location>
</feature>
<dbReference type="SMART" id="SM00228">
    <property type="entry name" value="PDZ"/>
    <property type="match status" value="1"/>
</dbReference>
<evidence type="ECO:0000313" key="12">
    <source>
        <dbReference type="EMBL" id="KAG5205709.1"/>
    </source>
</evidence>
<dbReference type="Gene3D" id="2.30.42.10">
    <property type="match status" value="1"/>
</dbReference>
<dbReference type="InterPro" id="IPR001478">
    <property type="entry name" value="PDZ"/>
</dbReference>
<keyword evidence="4" id="KW-0677">Repeat</keyword>
<dbReference type="FunFam" id="2.30.29.30:FF:000121">
    <property type="entry name" value="T cell lymphoma invasion and metastasis 1"/>
    <property type="match status" value="1"/>
</dbReference>
<feature type="domain" description="PH" evidence="8">
    <location>
        <begin position="734"/>
        <end position="848"/>
    </location>
</feature>
<dbReference type="Pfam" id="PF23014">
    <property type="entry name" value="PH_Tiam1"/>
    <property type="match status" value="1"/>
</dbReference>
<evidence type="ECO:0008006" key="14">
    <source>
        <dbReference type="Google" id="ProtNLM"/>
    </source>
</evidence>
<evidence type="ECO:0000313" key="13">
    <source>
        <dbReference type="Proteomes" id="UP000664991"/>
    </source>
</evidence>
<evidence type="ECO:0000259" key="8">
    <source>
        <dbReference type="PROSITE" id="PS50003"/>
    </source>
</evidence>
<dbReference type="InterPro" id="IPR001849">
    <property type="entry name" value="PH_domain"/>
</dbReference>
<dbReference type="PROSITE" id="PS50003">
    <property type="entry name" value="PH_DOMAIN"/>
    <property type="match status" value="1"/>
</dbReference>
<dbReference type="InterPro" id="IPR000219">
    <property type="entry name" value="DH_dom"/>
</dbReference>
<organism evidence="12 13">
    <name type="scientific">Ovis aries</name>
    <name type="common">Sheep</name>
    <dbReference type="NCBI Taxonomy" id="9940"/>
    <lineage>
        <taxon>Eukaryota</taxon>
        <taxon>Metazoa</taxon>
        <taxon>Chordata</taxon>
        <taxon>Craniata</taxon>
        <taxon>Vertebrata</taxon>
        <taxon>Euteleostomi</taxon>
        <taxon>Mammalia</taxon>
        <taxon>Eutheria</taxon>
        <taxon>Laurasiatheria</taxon>
        <taxon>Artiodactyla</taxon>
        <taxon>Ruminantia</taxon>
        <taxon>Pecora</taxon>
        <taxon>Bovidae</taxon>
        <taxon>Caprinae</taxon>
        <taxon>Ovis</taxon>
    </lineage>
</organism>
<gene>
    <name evidence="12" type="ORF">JEQ12_018959</name>
</gene>
<feature type="compositionally biased region" description="Polar residues" evidence="7">
    <location>
        <begin position="646"/>
        <end position="659"/>
    </location>
</feature>
<comment type="similarity">
    <text evidence="6">Belongs to the TIAM family.</text>
</comment>
<evidence type="ECO:0000256" key="5">
    <source>
        <dbReference type="ARBA" id="ARBA00023288"/>
    </source>
</evidence>
<comment type="caution">
    <text evidence="12">The sequence shown here is derived from an EMBL/GenBank/DDBJ whole genome shotgun (WGS) entry which is preliminary data.</text>
</comment>
<feature type="region of interest" description="Disordered" evidence="7">
    <location>
        <begin position="1016"/>
        <end position="1039"/>
    </location>
</feature>
<feature type="compositionally biased region" description="Low complexity" evidence="7">
    <location>
        <begin position="455"/>
        <end position="480"/>
    </location>
</feature>
<protein>
    <recommendedName>
        <fullName evidence="14">T-lymphoma invasion and metastasis-inducing protein 2</fullName>
    </recommendedName>
</protein>
<dbReference type="SMART" id="SM00233">
    <property type="entry name" value="PH"/>
    <property type="match status" value="2"/>
</dbReference>
<dbReference type="FunFam" id="2.30.42.10:FF:000128">
    <property type="entry name" value="T cell lymphoma invasion and metastasis 2"/>
    <property type="match status" value="1"/>
</dbReference>
<feature type="compositionally biased region" description="Basic and acidic residues" evidence="7">
    <location>
        <begin position="1843"/>
        <end position="1862"/>
    </location>
</feature>
<dbReference type="InterPro" id="IPR043537">
    <property type="entry name" value="Tiam1/Tiam2/Sif"/>
</dbReference>
<dbReference type="SUPFAM" id="SSF48065">
    <property type="entry name" value="DBL homology domain (DH-domain)"/>
    <property type="match status" value="1"/>
</dbReference>
<dbReference type="InterPro" id="IPR011993">
    <property type="entry name" value="PH-like_dom_sf"/>
</dbReference>
<feature type="compositionally biased region" description="Low complexity" evidence="7">
    <location>
        <begin position="426"/>
        <end position="439"/>
    </location>
</feature>
<reference evidence="12 13" key="1">
    <citation type="submission" date="2020-12" db="EMBL/GenBank/DDBJ databases">
        <title>De novo assembly of Tibetan sheep genome.</title>
        <authorList>
            <person name="Li X."/>
        </authorList>
    </citation>
    <scope>NUCLEOTIDE SEQUENCE [LARGE SCALE GENOMIC DNA]</scope>
    <source>
        <tissue evidence="12">Heart</tissue>
    </source>
</reference>
<dbReference type="SUPFAM" id="SSF50156">
    <property type="entry name" value="PDZ domain-like"/>
    <property type="match status" value="1"/>
</dbReference>
<dbReference type="PROSITE" id="PS50010">
    <property type="entry name" value="DH_2"/>
    <property type="match status" value="1"/>
</dbReference>
<keyword evidence="1" id="KW-0597">Phosphoprotein</keyword>
<dbReference type="CDD" id="cd00136">
    <property type="entry name" value="PDZ_canonical"/>
    <property type="match status" value="1"/>
</dbReference>
<dbReference type="Gene3D" id="3.10.20.90">
    <property type="entry name" value="Phosphatidylinositol 3-kinase Catalytic Subunit, Chain A, domain 1"/>
    <property type="match status" value="1"/>
</dbReference>
<dbReference type="PROSITE" id="PS00741">
    <property type="entry name" value="DH_1"/>
    <property type="match status" value="1"/>
</dbReference>
<feature type="region of interest" description="Disordered" evidence="7">
    <location>
        <begin position="615"/>
        <end position="659"/>
    </location>
</feature>
<dbReference type="PANTHER" id="PTHR46001">
    <property type="entry name" value="TIAM (MAMMALIAN TUMOR INVASION AND METASTASIS FACTOR) HOMOLOG"/>
    <property type="match status" value="1"/>
</dbReference>
<sequence length="1939" mass="215930">MTHGPWYRVAIHCVELRYTLCTPRLTPPCKTNFLRFQDPNPGPSQTLSTGLLAIPEESRWNMLIRFPKLWKMKQTYNNMSFINVEQSGNSLVVQWLQLHPSTADGIGLIPGVCDAIISVLPGGHELGEGEMKLSEVKRYEYIPYQESENKAKNRSMLHTFFCGRTHYPEGAQTLYCQDIKFLKDYGIDCVICNMGISLFSMICLATNSMTKVNLRKIVFLGLTREALEGKRRQQMDSRFGAKVTMGNSESQYTLQGPKNHSNTITGAKQKPCSLKIRGLHAKDDKSLHGWGHGSSGAGYKSRSLARSCLSHFKSNQPYASRPGGPTCKASKGSAYAKHRTGAAGSDFQGTDAAFSPENGFHYVGRPPEENHSASRDCRNGHLLNCYGGNGNESIASTPPGEDRKSPRVLIKTLGKLDGCLRVEFHSGAAPPGASPSGGPVQLLRYSAGSPPSPRASPAAAARPRSSKGSSLSSESSWYDSPWGPAGEVSEAEGSFAAPDTPEPGLHAGFPTRDAPKPFSQSASLSSLRDPYPNASLGSLAPAALRLSDDYMGTRASLSARVSFASDMDVPARVERGEPGQFASFTLPCRKSRALGEESSKKDTLKARMRRISDWTGSLSRKKRRLQEPRSKEGSDYFDSRSDGLNVDTQGPPQGSVSLWSGGSTQILSHRSESAHAIGSDPLQQNIYENFMRELEMSRTNTENLETSTETAESSSESLSSLEQLDLLFEKEQGVVRKAGWLFFKPLVTLQKERKLELVARRKWKQYWVTLKGCTLLFYETYGKNSMDQSSAPRCALFAEDSIVQSVPEHPKKENVFCLSNSFGDVYLFQATSQTDLENWVTAIHSACASLFAKKHGKEDTVRLLKNQTRNLLQKIDMDSKMKKMAELQLSVVSDPKNRKAIENQIQQWEQNLEKFHMDLFRMRCYLASLQGGELPNPKSLLAAASRPSKLALGRLGILSVSSFHALVCSRDDSALRKRTLSLTQRGRHKKGLFSSLKGLDTLARKGKEKRPSITQIFDSSGSHGFSGTQLPQSSNNSSEVDDLLHLYGSAVDGGPRDGTWESQVDVHFQDHQAVTVMIKPETRVEDILTLACKMRQLEPSHYGLQLRKLVDENVEYCIPAPYEYMQEQVYDEIEVFPLSVYDVQLTKTGGVSDFGFAVTAQVDEHQHLSRIFISDVLPEGLAYGEGLRKGNEIMTLNGEAVSDLDLKQMEALFSEKSVGLTLIARPPDTKATLCSSWSDSDLFSRDQKGLLPPPNQSQLLEEFLDHFKKDTANDFSNVPDVTTGLKRSQTDGTLDQVSHREKKEQTFRSAEQITALCRNCNDTQTNGMEGPREGQDPPPRPLARHLSDADRLRKVIQELMDTEKSYVKDLSCLFDLYLEPLQSETFLTQDEMESLFGSLPEMLEFQKVFLETLEDGISASSDFNILETPSQFRKLLFSLGGSFLYYADHFKLYSGFCANHIKVQKVLERAKTDKAFKAFLDARNPTKQHSSTLESYLIKPVQRVLKYPLLLKELVSLTDHESEEHYHLTEALKAMEKVASHINEMQKIYEDYGTVFDQLVAEQSGTEKEVTELSMGELLMHSTVSWLNPFLSLGKARKDLELTVFVFKRAVILVYKENCKLKKKLPSNSRPVHGNADLDPFKFRWLIPISALQVRLGNTAGTENNSLWELIHTKSEIEGRPETIFQLCCSDNESKTSIVKVIRAILRENFRRHIKCELPLEKTCKDRLVPLKNRVPVSAKLASSRSLKVLKNSSSSEWPGEPGKGSSLDSDEGSLSSSTQSSGCPPAGSRQDTQQHPHSGLADFSDSLIKESDILSDEEEDYPQARRQGSPTKDIEIQFQRLRISEDPDAHPAEEPPGKDGQPKLVRGHFCAIKRKANSTKRDRGTLLKAQTRHQSLDSHPGNANLDLSSVLEREFSVQSLTSVVNEECFYETESHGKS</sequence>
<dbReference type="CDD" id="cd01255">
    <property type="entry name" value="PH2_Tiam1_2"/>
    <property type="match status" value="1"/>
</dbReference>
<dbReference type="PANTHER" id="PTHR46001:SF5">
    <property type="entry name" value="RHO GUANINE NUCLEOTIDE EXCHANGE FACTOR TIAM2"/>
    <property type="match status" value="1"/>
</dbReference>
<feature type="compositionally biased region" description="Basic and acidic residues" evidence="7">
    <location>
        <begin position="625"/>
        <end position="641"/>
    </location>
</feature>
<dbReference type="FunFam" id="2.30.29.30:FF:000065">
    <property type="entry name" value="T cell lymphoma invasion and metastasis 1"/>
    <property type="match status" value="1"/>
</dbReference>
<dbReference type="Pfam" id="PF00595">
    <property type="entry name" value="PDZ"/>
    <property type="match status" value="1"/>
</dbReference>
<evidence type="ECO:0000259" key="10">
    <source>
        <dbReference type="PROSITE" id="PS50106"/>
    </source>
</evidence>
<dbReference type="FunFam" id="1.20.900.10:FF:000012">
    <property type="entry name" value="T cell lymphoma invasion and metastasis 1"/>
    <property type="match status" value="1"/>
</dbReference>
<keyword evidence="2" id="KW-0344">Guanine-nucleotide releasing factor</keyword>
<dbReference type="Gene3D" id="1.20.900.10">
    <property type="entry name" value="Dbl homology (DH) domain"/>
    <property type="match status" value="1"/>
</dbReference>
<proteinExistence type="inferred from homology"/>
<dbReference type="InterPro" id="IPR003116">
    <property type="entry name" value="RBD_dom"/>
</dbReference>